<evidence type="ECO:0008006" key="4">
    <source>
        <dbReference type="Google" id="ProtNLM"/>
    </source>
</evidence>
<sequence>MLRPGRFSNVVCLLLPMMGMKECMSPCHMPWISYPSHSLACYLWCNFHFLKLIRKTHCTRHHIAGSLDIPDGIP</sequence>
<dbReference type="EMBL" id="ML732192">
    <property type="protein sequence ID" value="KAB8075598.1"/>
    <property type="molecule type" value="Genomic_DNA"/>
</dbReference>
<dbReference type="Proteomes" id="UP000326565">
    <property type="component" value="Unassembled WGS sequence"/>
</dbReference>
<name>A0A5N5X4C7_9EURO</name>
<keyword evidence="1" id="KW-0732">Signal</keyword>
<keyword evidence="3" id="KW-1185">Reference proteome</keyword>
<dbReference type="AlphaFoldDB" id="A0A5N5X4C7"/>
<gene>
    <name evidence="2" type="ORF">BDV29DRAFT_171744</name>
</gene>
<accession>A0A5N5X4C7</accession>
<evidence type="ECO:0000313" key="3">
    <source>
        <dbReference type="Proteomes" id="UP000326565"/>
    </source>
</evidence>
<proteinExistence type="predicted"/>
<evidence type="ECO:0000256" key="1">
    <source>
        <dbReference type="SAM" id="SignalP"/>
    </source>
</evidence>
<feature type="chain" id="PRO_5024808527" description="Secreted protein" evidence="1">
    <location>
        <begin position="24"/>
        <end position="74"/>
    </location>
</feature>
<protein>
    <recommendedName>
        <fullName evidence="4">Secreted protein</fullName>
    </recommendedName>
</protein>
<organism evidence="2 3">
    <name type="scientific">Aspergillus leporis</name>
    <dbReference type="NCBI Taxonomy" id="41062"/>
    <lineage>
        <taxon>Eukaryota</taxon>
        <taxon>Fungi</taxon>
        <taxon>Dikarya</taxon>
        <taxon>Ascomycota</taxon>
        <taxon>Pezizomycotina</taxon>
        <taxon>Eurotiomycetes</taxon>
        <taxon>Eurotiomycetidae</taxon>
        <taxon>Eurotiales</taxon>
        <taxon>Aspergillaceae</taxon>
        <taxon>Aspergillus</taxon>
        <taxon>Aspergillus subgen. Circumdati</taxon>
    </lineage>
</organism>
<feature type="signal peptide" evidence="1">
    <location>
        <begin position="1"/>
        <end position="23"/>
    </location>
</feature>
<evidence type="ECO:0000313" key="2">
    <source>
        <dbReference type="EMBL" id="KAB8075598.1"/>
    </source>
</evidence>
<reference evidence="2 3" key="1">
    <citation type="submission" date="2019-04" db="EMBL/GenBank/DDBJ databases">
        <title>Friends and foes A comparative genomics study of 23 Aspergillus species from section Flavi.</title>
        <authorList>
            <consortium name="DOE Joint Genome Institute"/>
            <person name="Kjaerbolling I."/>
            <person name="Vesth T."/>
            <person name="Frisvad J.C."/>
            <person name="Nybo J.L."/>
            <person name="Theobald S."/>
            <person name="Kildgaard S."/>
            <person name="Isbrandt T."/>
            <person name="Kuo A."/>
            <person name="Sato A."/>
            <person name="Lyhne E.K."/>
            <person name="Kogle M.E."/>
            <person name="Wiebenga A."/>
            <person name="Kun R.S."/>
            <person name="Lubbers R.J."/>
            <person name="Makela M.R."/>
            <person name="Barry K."/>
            <person name="Chovatia M."/>
            <person name="Clum A."/>
            <person name="Daum C."/>
            <person name="Haridas S."/>
            <person name="He G."/>
            <person name="LaButti K."/>
            <person name="Lipzen A."/>
            <person name="Mondo S."/>
            <person name="Riley R."/>
            <person name="Salamov A."/>
            <person name="Simmons B.A."/>
            <person name="Magnuson J.K."/>
            <person name="Henrissat B."/>
            <person name="Mortensen U.H."/>
            <person name="Larsen T.O."/>
            <person name="Devries R.P."/>
            <person name="Grigoriev I.V."/>
            <person name="Machida M."/>
            <person name="Baker S.E."/>
            <person name="Andersen M.R."/>
        </authorList>
    </citation>
    <scope>NUCLEOTIDE SEQUENCE [LARGE SCALE GENOMIC DNA]</scope>
    <source>
        <strain evidence="2 3">CBS 151.66</strain>
    </source>
</reference>